<dbReference type="EMBL" id="LAZR01016125">
    <property type="protein sequence ID" value="KKM05869.1"/>
    <property type="molecule type" value="Genomic_DNA"/>
</dbReference>
<proteinExistence type="predicted"/>
<sequence>MAENDRCAKRWVWSEMCGEDYHDTFVDHHEWRFLREFGVGGEPKRYTFYCIFCLKIKAAQD</sequence>
<evidence type="ECO:0000313" key="1">
    <source>
        <dbReference type="EMBL" id="KKM05869.1"/>
    </source>
</evidence>
<reference evidence="1" key="1">
    <citation type="journal article" date="2015" name="Nature">
        <title>Complex archaea that bridge the gap between prokaryotes and eukaryotes.</title>
        <authorList>
            <person name="Spang A."/>
            <person name="Saw J.H."/>
            <person name="Jorgensen S.L."/>
            <person name="Zaremba-Niedzwiedzka K."/>
            <person name="Martijn J."/>
            <person name="Lind A.E."/>
            <person name="van Eijk R."/>
            <person name="Schleper C."/>
            <person name="Guy L."/>
            <person name="Ettema T.J."/>
        </authorList>
    </citation>
    <scope>NUCLEOTIDE SEQUENCE</scope>
</reference>
<comment type="caution">
    <text evidence="1">The sequence shown here is derived from an EMBL/GenBank/DDBJ whole genome shotgun (WGS) entry which is preliminary data.</text>
</comment>
<name>A0A0F9H4B3_9ZZZZ</name>
<protein>
    <submittedName>
        <fullName evidence="1">Uncharacterized protein</fullName>
    </submittedName>
</protein>
<accession>A0A0F9H4B3</accession>
<organism evidence="1">
    <name type="scientific">marine sediment metagenome</name>
    <dbReference type="NCBI Taxonomy" id="412755"/>
    <lineage>
        <taxon>unclassified sequences</taxon>
        <taxon>metagenomes</taxon>
        <taxon>ecological metagenomes</taxon>
    </lineage>
</organism>
<dbReference type="AlphaFoldDB" id="A0A0F9H4B3"/>
<gene>
    <name evidence="1" type="ORF">LCGC14_1749780</name>
</gene>